<gene>
    <name evidence="2" type="ORF">PXH68_06495</name>
</gene>
<sequence>MKKKITALAISLVAFITAVYSGFLLFYQSNSQDATGTSTGQQTSSSTSTASTTSVASSSSAAAVLQQQALVA</sequence>
<evidence type="ECO:0000313" key="3">
    <source>
        <dbReference type="Proteomes" id="UP001304088"/>
    </source>
</evidence>
<evidence type="ECO:0000256" key="1">
    <source>
        <dbReference type="SAM" id="MobiDB-lite"/>
    </source>
</evidence>
<feature type="region of interest" description="Disordered" evidence="1">
    <location>
        <begin position="33"/>
        <end position="60"/>
    </location>
</feature>
<keyword evidence="3" id="KW-1185">Reference proteome</keyword>
<dbReference type="RefSeq" id="WP_248028765.1">
    <property type="nucleotide sequence ID" value="NZ_CP118733.1"/>
</dbReference>
<accession>A0AA96VB96</accession>
<reference evidence="2 3" key="1">
    <citation type="submission" date="2023-02" db="EMBL/GenBank/DDBJ databases">
        <title>Streptococcus sp. Genome Sequencing and Assembly.</title>
        <authorList>
            <person name="Shore S.M."/>
            <person name="Nicholson T.L."/>
        </authorList>
    </citation>
    <scope>NUCLEOTIDE SEQUENCE [LARGE SCALE GENOMIC DNA]</scope>
    <source>
        <strain evidence="2 3">29896</strain>
    </source>
</reference>
<dbReference type="Proteomes" id="UP001304088">
    <property type="component" value="Chromosome"/>
</dbReference>
<protein>
    <submittedName>
        <fullName evidence="2">Uncharacterized protein</fullName>
    </submittedName>
</protein>
<evidence type="ECO:0000313" key="2">
    <source>
        <dbReference type="EMBL" id="WNY46540.1"/>
    </source>
</evidence>
<dbReference type="EMBL" id="CP118733">
    <property type="protein sequence ID" value="WNY46540.1"/>
    <property type="molecule type" value="Genomic_DNA"/>
</dbReference>
<organism evidence="2 3">
    <name type="scientific">Streptococcus suivaginalis</name>
    <dbReference type="NCBI Taxonomy" id="3028082"/>
    <lineage>
        <taxon>Bacteria</taxon>
        <taxon>Bacillati</taxon>
        <taxon>Bacillota</taxon>
        <taxon>Bacilli</taxon>
        <taxon>Lactobacillales</taxon>
        <taxon>Streptococcaceae</taxon>
        <taxon>Streptococcus</taxon>
    </lineage>
</organism>
<dbReference type="AlphaFoldDB" id="A0AA96VB96"/>
<proteinExistence type="predicted"/>
<name>A0AA96VB96_9STRE</name>
<feature type="compositionally biased region" description="Low complexity" evidence="1">
    <location>
        <begin position="34"/>
        <end position="60"/>
    </location>
</feature>
<dbReference type="KEGG" id="ssuv:PXH68_06495"/>